<dbReference type="OrthoDB" id="9762169at2"/>
<name>A0A4U0NVE4_9ACTN</name>
<dbReference type="SUPFAM" id="SSF50978">
    <property type="entry name" value="WD40 repeat-like"/>
    <property type="match status" value="1"/>
</dbReference>
<keyword evidence="2" id="KW-0677">Repeat</keyword>
<dbReference type="EMBL" id="SUMB01000004">
    <property type="protein sequence ID" value="TJZ54214.1"/>
    <property type="molecule type" value="Genomic_DNA"/>
</dbReference>
<protein>
    <submittedName>
        <fullName evidence="3">Uncharacterized protein</fullName>
    </submittedName>
</protein>
<keyword evidence="4" id="KW-1185">Reference proteome</keyword>
<dbReference type="AlphaFoldDB" id="A0A4U0NVE4"/>
<reference evidence="3 4" key="1">
    <citation type="submission" date="2019-04" db="EMBL/GenBank/DDBJ databases">
        <title>Streptomyces piniterrae sp. nov., a heliquinomycin-producing actinomycete isolated from rhizosphere soil of Pinus yunnanensis.</title>
        <authorList>
            <person name="Zhuang X."/>
            <person name="Zhao J."/>
        </authorList>
    </citation>
    <scope>NUCLEOTIDE SEQUENCE [LARGE SCALE GENOMIC DNA]</scope>
    <source>
        <strain evidence="4">jys28</strain>
    </source>
</reference>
<sequence>MLPMTLRAARRKSLKTLAYGANTTITLWDVASRDLVATLVDPVGPTARVVDGAVLSMTFAGDSRTLIASTWTDQLRFWDIRQRQLTATVRKAGKSLIDIAARPDGKVLATTSENEVKVWRAGTRTESENLTFTQEPFNALVLSPDGKSLARGEKGGAVQVWSTTTWNPVQVLDKSIEETAQAMDRAGLCPAPLRGHLQATSPLRMQGYRGPVVAKVVGQALQNALMKIFLGRVILRHFDMSAVVRAVAVRYEGPRTDPPEARGSCRTVERTCWKGYRS</sequence>
<accession>A0A4U0NVE4</accession>
<dbReference type="InterPro" id="IPR001680">
    <property type="entry name" value="WD40_rpt"/>
</dbReference>
<evidence type="ECO:0000256" key="1">
    <source>
        <dbReference type="ARBA" id="ARBA00022574"/>
    </source>
</evidence>
<dbReference type="PANTHER" id="PTHR19848:SF8">
    <property type="entry name" value="F-BOX AND WD REPEAT DOMAIN CONTAINING 7"/>
    <property type="match status" value="1"/>
</dbReference>
<dbReference type="InterPro" id="IPR015943">
    <property type="entry name" value="WD40/YVTN_repeat-like_dom_sf"/>
</dbReference>
<gene>
    <name evidence="3" type="ORF">FCH28_13615</name>
</gene>
<keyword evidence="1" id="KW-0853">WD repeat</keyword>
<dbReference type="SMART" id="SM00320">
    <property type="entry name" value="WD40"/>
    <property type="match status" value="3"/>
</dbReference>
<organism evidence="3 4">
    <name type="scientific">Streptomyces piniterrae</name>
    <dbReference type="NCBI Taxonomy" id="2571125"/>
    <lineage>
        <taxon>Bacteria</taxon>
        <taxon>Bacillati</taxon>
        <taxon>Actinomycetota</taxon>
        <taxon>Actinomycetes</taxon>
        <taxon>Kitasatosporales</taxon>
        <taxon>Streptomycetaceae</taxon>
        <taxon>Streptomyces</taxon>
    </lineage>
</organism>
<dbReference type="PANTHER" id="PTHR19848">
    <property type="entry name" value="WD40 REPEAT PROTEIN"/>
    <property type="match status" value="1"/>
</dbReference>
<comment type="caution">
    <text evidence="3">The sequence shown here is derived from an EMBL/GenBank/DDBJ whole genome shotgun (WGS) entry which is preliminary data.</text>
</comment>
<dbReference type="InterPro" id="IPR036322">
    <property type="entry name" value="WD40_repeat_dom_sf"/>
</dbReference>
<evidence type="ECO:0000256" key="2">
    <source>
        <dbReference type="ARBA" id="ARBA00022737"/>
    </source>
</evidence>
<evidence type="ECO:0000313" key="3">
    <source>
        <dbReference type="EMBL" id="TJZ54214.1"/>
    </source>
</evidence>
<dbReference type="RefSeq" id="WP_136740140.1">
    <property type="nucleotide sequence ID" value="NZ_SUMB01000004.1"/>
</dbReference>
<dbReference type="Proteomes" id="UP000308697">
    <property type="component" value="Unassembled WGS sequence"/>
</dbReference>
<dbReference type="Gene3D" id="2.130.10.10">
    <property type="entry name" value="YVTN repeat-like/Quinoprotein amine dehydrogenase"/>
    <property type="match status" value="1"/>
</dbReference>
<evidence type="ECO:0000313" key="4">
    <source>
        <dbReference type="Proteomes" id="UP000308697"/>
    </source>
</evidence>
<proteinExistence type="predicted"/>